<dbReference type="Gene3D" id="3.40.630.30">
    <property type="match status" value="1"/>
</dbReference>
<organism evidence="4 5">
    <name type="scientific">Phragmitibacter flavus</name>
    <dbReference type="NCBI Taxonomy" id="2576071"/>
    <lineage>
        <taxon>Bacteria</taxon>
        <taxon>Pseudomonadati</taxon>
        <taxon>Verrucomicrobiota</taxon>
        <taxon>Verrucomicrobiia</taxon>
        <taxon>Verrucomicrobiales</taxon>
        <taxon>Verrucomicrobiaceae</taxon>
        <taxon>Phragmitibacter</taxon>
    </lineage>
</organism>
<dbReference type="InterPro" id="IPR016181">
    <property type="entry name" value="Acyl_CoA_acyltransferase"/>
</dbReference>
<accession>A0A5R8KD98</accession>
<dbReference type="CDD" id="cd04301">
    <property type="entry name" value="NAT_SF"/>
    <property type="match status" value="1"/>
</dbReference>
<dbReference type="PANTHER" id="PTHR43877">
    <property type="entry name" value="AMINOALKYLPHOSPHONATE N-ACETYLTRANSFERASE-RELATED-RELATED"/>
    <property type="match status" value="1"/>
</dbReference>
<sequence>MNIRTYNPSDENAVIHLWELCGLIAPQNNPQLDIQRKLADSPDLFLVGTHDYNNEIVATVMAGYDGHRGWINYLAVAPHLQKTGYGRQIMDHAETLLRELGCPKINLQVRSTNQQVIDFYQRIGFTFDDVQTMGKRLVTDEPYQG</sequence>
<evidence type="ECO:0000313" key="4">
    <source>
        <dbReference type="EMBL" id="TLD70278.1"/>
    </source>
</evidence>
<dbReference type="OrthoDB" id="9796381at2"/>
<dbReference type="GO" id="GO:0016747">
    <property type="term" value="F:acyltransferase activity, transferring groups other than amino-acyl groups"/>
    <property type="evidence" value="ECO:0007669"/>
    <property type="project" value="InterPro"/>
</dbReference>
<evidence type="ECO:0000313" key="5">
    <source>
        <dbReference type="Proteomes" id="UP000306196"/>
    </source>
</evidence>
<evidence type="ECO:0000259" key="3">
    <source>
        <dbReference type="PROSITE" id="PS51186"/>
    </source>
</evidence>
<evidence type="ECO:0000256" key="1">
    <source>
        <dbReference type="ARBA" id="ARBA00022679"/>
    </source>
</evidence>
<dbReference type="AlphaFoldDB" id="A0A5R8KD98"/>
<protein>
    <submittedName>
        <fullName evidence="4">GNAT family acetyltransferase</fullName>
        <ecNumber evidence="4">2.3.1.-</ecNumber>
    </submittedName>
</protein>
<dbReference type="PROSITE" id="PS51186">
    <property type="entry name" value="GNAT"/>
    <property type="match status" value="1"/>
</dbReference>
<feature type="domain" description="N-acetyltransferase" evidence="3">
    <location>
        <begin position="1"/>
        <end position="145"/>
    </location>
</feature>
<evidence type="ECO:0000256" key="2">
    <source>
        <dbReference type="ARBA" id="ARBA00023315"/>
    </source>
</evidence>
<dbReference type="SUPFAM" id="SSF55729">
    <property type="entry name" value="Acyl-CoA N-acyltransferases (Nat)"/>
    <property type="match status" value="1"/>
</dbReference>
<reference evidence="4 5" key="1">
    <citation type="submission" date="2019-05" db="EMBL/GenBank/DDBJ databases">
        <title>Verrucobacter flavum gen. nov., sp. nov. a new member of the family Verrucomicrobiaceae.</title>
        <authorList>
            <person name="Szuroczki S."/>
            <person name="Abbaszade G."/>
            <person name="Szabo A."/>
            <person name="Felfoldi T."/>
            <person name="Schumann P."/>
            <person name="Boka K."/>
            <person name="Keki Z."/>
            <person name="Toumi M."/>
            <person name="Toth E."/>
        </authorList>
    </citation>
    <scope>NUCLEOTIDE SEQUENCE [LARGE SCALE GENOMIC DNA]</scope>
    <source>
        <strain evidence="4 5">MG-N-17</strain>
    </source>
</reference>
<comment type="caution">
    <text evidence="4">The sequence shown here is derived from an EMBL/GenBank/DDBJ whole genome shotgun (WGS) entry which is preliminary data.</text>
</comment>
<name>A0A5R8KD98_9BACT</name>
<dbReference type="NCBIfam" id="NF002959">
    <property type="entry name" value="PRK03624.1"/>
    <property type="match status" value="1"/>
</dbReference>
<dbReference type="InterPro" id="IPR050832">
    <property type="entry name" value="Bact_Acetyltransf"/>
</dbReference>
<dbReference type="EMBL" id="VAUV01000009">
    <property type="protein sequence ID" value="TLD70278.1"/>
    <property type="molecule type" value="Genomic_DNA"/>
</dbReference>
<keyword evidence="1 4" id="KW-0808">Transferase</keyword>
<dbReference type="Pfam" id="PF00583">
    <property type="entry name" value="Acetyltransf_1"/>
    <property type="match status" value="1"/>
</dbReference>
<dbReference type="RefSeq" id="WP_138086877.1">
    <property type="nucleotide sequence ID" value="NZ_VAUV01000009.1"/>
</dbReference>
<keyword evidence="2 4" id="KW-0012">Acyltransferase</keyword>
<gene>
    <name evidence="4" type="ORF">FEM03_13920</name>
</gene>
<proteinExistence type="predicted"/>
<dbReference type="Proteomes" id="UP000306196">
    <property type="component" value="Unassembled WGS sequence"/>
</dbReference>
<dbReference type="EC" id="2.3.1.-" evidence="4"/>
<keyword evidence="5" id="KW-1185">Reference proteome</keyword>
<dbReference type="InterPro" id="IPR000182">
    <property type="entry name" value="GNAT_dom"/>
</dbReference>